<reference evidence="2 3" key="1">
    <citation type="submission" date="2023-07" db="EMBL/GenBank/DDBJ databases">
        <title>Sorghum-associated microbial communities from plants grown in Nebraska, USA.</title>
        <authorList>
            <person name="Schachtman D."/>
        </authorList>
    </citation>
    <scope>NUCLEOTIDE SEQUENCE [LARGE SCALE GENOMIC DNA]</scope>
    <source>
        <strain evidence="2 3">596</strain>
    </source>
</reference>
<keyword evidence="1" id="KW-1133">Transmembrane helix</keyword>
<keyword evidence="1" id="KW-0812">Transmembrane</keyword>
<sequence>MWQTDFLYVGMLLVCGISMWAFIALCSRLERQEGEKK</sequence>
<feature type="transmembrane region" description="Helical" evidence="1">
    <location>
        <begin position="6"/>
        <end position="27"/>
    </location>
</feature>
<evidence type="ECO:0000313" key="2">
    <source>
        <dbReference type="EMBL" id="MDR6583206.1"/>
    </source>
</evidence>
<evidence type="ECO:0000313" key="3">
    <source>
        <dbReference type="Proteomes" id="UP001260715"/>
    </source>
</evidence>
<keyword evidence="1" id="KW-0472">Membrane</keyword>
<evidence type="ECO:0000256" key="1">
    <source>
        <dbReference type="SAM" id="Phobius"/>
    </source>
</evidence>
<organism evidence="2 3">
    <name type="scientific">Herbaspirillum frisingense</name>
    <dbReference type="NCBI Taxonomy" id="92645"/>
    <lineage>
        <taxon>Bacteria</taxon>
        <taxon>Pseudomonadati</taxon>
        <taxon>Pseudomonadota</taxon>
        <taxon>Betaproteobacteria</taxon>
        <taxon>Burkholderiales</taxon>
        <taxon>Oxalobacteraceae</taxon>
        <taxon>Herbaspirillum</taxon>
    </lineage>
</organism>
<keyword evidence="3" id="KW-1185">Reference proteome</keyword>
<dbReference type="Proteomes" id="UP001260715">
    <property type="component" value="Unassembled WGS sequence"/>
</dbReference>
<accession>A0ABU1PBA4</accession>
<proteinExistence type="predicted"/>
<protein>
    <submittedName>
        <fullName evidence="2">Uncharacterized protein</fullName>
    </submittedName>
</protein>
<name>A0ABU1PBA4_9BURK</name>
<gene>
    <name evidence="2" type="ORF">J2W50_001404</name>
</gene>
<dbReference type="EMBL" id="JAVDSJ010000002">
    <property type="protein sequence ID" value="MDR6583206.1"/>
    <property type="molecule type" value="Genomic_DNA"/>
</dbReference>
<comment type="caution">
    <text evidence="2">The sequence shown here is derived from an EMBL/GenBank/DDBJ whole genome shotgun (WGS) entry which is preliminary data.</text>
</comment>